<accession>A0ACB8FRY8</accession>
<dbReference type="Proteomes" id="UP000827872">
    <property type="component" value="Linkage Group LG06"/>
</dbReference>
<gene>
    <name evidence="1" type="ORF">K3G42_028557</name>
</gene>
<organism evidence="1 2">
    <name type="scientific">Sphaerodactylus townsendi</name>
    <dbReference type="NCBI Taxonomy" id="933632"/>
    <lineage>
        <taxon>Eukaryota</taxon>
        <taxon>Metazoa</taxon>
        <taxon>Chordata</taxon>
        <taxon>Craniata</taxon>
        <taxon>Vertebrata</taxon>
        <taxon>Euteleostomi</taxon>
        <taxon>Lepidosauria</taxon>
        <taxon>Squamata</taxon>
        <taxon>Bifurcata</taxon>
        <taxon>Gekkota</taxon>
        <taxon>Sphaerodactylidae</taxon>
        <taxon>Sphaerodactylus</taxon>
    </lineage>
</organism>
<proteinExistence type="predicted"/>
<evidence type="ECO:0000313" key="2">
    <source>
        <dbReference type="Proteomes" id="UP000827872"/>
    </source>
</evidence>
<reference evidence="1" key="1">
    <citation type="submission" date="2021-08" db="EMBL/GenBank/DDBJ databases">
        <title>The first chromosome-level gecko genome reveals the dynamic sex chromosomes of Neotropical dwarf geckos (Sphaerodactylidae: Sphaerodactylus).</title>
        <authorList>
            <person name="Pinto B.J."/>
            <person name="Keating S.E."/>
            <person name="Gamble T."/>
        </authorList>
    </citation>
    <scope>NUCLEOTIDE SEQUENCE</scope>
    <source>
        <strain evidence="1">TG3544</strain>
    </source>
</reference>
<sequence length="76" mass="8575">MQSKGDPVETMVLPVPGEPGENLRRLRLRKVLLGEERKLAGWALGTALLGILLMVLHTELAWFGHCQTGREEKRRD</sequence>
<protein>
    <submittedName>
        <fullName evidence="1">Uncharacterized protein</fullName>
    </submittedName>
</protein>
<evidence type="ECO:0000313" key="1">
    <source>
        <dbReference type="EMBL" id="KAH8008253.1"/>
    </source>
</evidence>
<keyword evidence="2" id="KW-1185">Reference proteome</keyword>
<dbReference type="EMBL" id="CM037619">
    <property type="protein sequence ID" value="KAH8008253.1"/>
    <property type="molecule type" value="Genomic_DNA"/>
</dbReference>
<name>A0ACB8FRY8_9SAUR</name>
<comment type="caution">
    <text evidence="1">The sequence shown here is derived from an EMBL/GenBank/DDBJ whole genome shotgun (WGS) entry which is preliminary data.</text>
</comment>